<reference evidence="1" key="1">
    <citation type="journal article" date="2014" name="Front. Microbiol.">
        <title>High frequency of phylogenetically diverse reductive dehalogenase-homologous genes in deep subseafloor sedimentary metagenomes.</title>
        <authorList>
            <person name="Kawai M."/>
            <person name="Futagami T."/>
            <person name="Toyoda A."/>
            <person name="Takaki Y."/>
            <person name="Nishi S."/>
            <person name="Hori S."/>
            <person name="Arai W."/>
            <person name="Tsubouchi T."/>
            <person name="Morono Y."/>
            <person name="Uchiyama I."/>
            <person name="Ito T."/>
            <person name="Fujiyama A."/>
            <person name="Inagaki F."/>
            <person name="Takami H."/>
        </authorList>
    </citation>
    <scope>NUCLEOTIDE SEQUENCE</scope>
    <source>
        <strain evidence="1">Expedition CK06-06</strain>
    </source>
</reference>
<gene>
    <name evidence="1" type="ORF">S06H3_17229</name>
</gene>
<organism evidence="1">
    <name type="scientific">marine sediment metagenome</name>
    <dbReference type="NCBI Taxonomy" id="412755"/>
    <lineage>
        <taxon>unclassified sequences</taxon>
        <taxon>metagenomes</taxon>
        <taxon>ecological metagenomes</taxon>
    </lineage>
</organism>
<dbReference type="EMBL" id="BARV01008597">
    <property type="protein sequence ID" value="GAI05627.1"/>
    <property type="molecule type" value="Genomic_DNA"/>
</dbReference>
<dbReference type="AlphaFoldDB" id="X1KF13"/>
<evidence type="ECO:0000313" key="1">
    <source>
        <dbReference type="EMBL" id="GAI05627.1"/>
    </source>
</evidence>
<name>X1KF13_9ZZZZ</name>
<feature type="non-terminal residue" evidence="1">
    <location>
        <position position="190"/>
    </location>
</feature>
<protein>
    <submittedName>
        <fullName evidence="1">Uncharacterized protein</fullName>
    </submittedName>
</protein>
<accession>X1KF13</accession>
<sequence length="190" mass="21368">MKFTNKELLNALAFKQIITIDDLGKAVLQPVKFAAFVRAMQHKTVILDEARFIKMDAHIQDIDRVGFVGRILRSGTKYNPDTGKWEHRELTTSEFAKPQFATNKLVSKELQAVTGLRDAALRRNIEKGNFETTLVDLFGEAAGRDMEEFAILADTDISYTDDDILSLTDGWIKLAANKVYGYHTRANSGL</sequence>
<proteinExistence type="predicted"/>
<comment type="caution">
    <text evidence="1">The sequence shown here is derived from an EMBL/GenBank/DDBJ whole genome shotgun (WGS) entry which is preliminary data.</text>
</comment>